<evidence type="ECO:0000256" key="2">
    <source>
        <dbReference type="SAM" id="MobiDB-lite"/>
    </source>
</evidence>
<dbReference type="RefSeq" id="XP_069210135.1">
    <property type="nucleotide sequence ID" value="XM_069352717.1"/>
</dbReference>
<keyword evidence="4" id="KW-1185">Reference proteome</keyword>
<dbReference type="PANTHER" id="PTHR12794">
    <property type="entry name" value="GEMIN2"/>
    <property type="match status" value="1"/>
</dbReference>
<dbReference type="EMBL" id="JBBXJM010000003">
    <property type="protein sequence ID" value="KAL1410191.1"/>
    <property type="molecule type" value="Genomic_DNA"/>
</dbReference>
<proteinExistence type="inferred from homology"/>
<accession>A0ABR3Q6W8</accession>
<dbReference type="InterPro" id="IPR035426">
    <property type="entry name" value="Gemin2/Brr1"/>
</dbReference>
<evidence type="ECO:0000313" key="4">
    <source>
        <dbReference type="Proteomes" id="UP001565368"/>
    </source>
</evidence>
<reference evidence="3 4" key="1">
    <citation type="submission" date="2023-08" db="EMBL/GenBank/DDBJ databases">
        <title>Annotated Genome Sequence of Vanrija albida AlHP1.</title>
        <authorList>
            <person name="Herzog R."/>
        </authorList>
    </citation>
    <scope>NUCLEOTIDE SEQUENCE [LARGE SCALE GENOMIC DNA]</scope>
    <source>
        <strain evidence="3 4">AlHP1</strain>
    </source>
</reference>
<feature type="region of interest" description="Disordered" evidence="2">
    <location>
        <begin position="422"/>
        <end position="442"/>
    </location>
</feature>
<gene>
    <name evidence="3" type="ORF">Q8F55_004196</name>
</gene>
<feature type="region of interest" description="Disordered" evidence="2">
    <location>
        <begin position="78"/>
        <end position="115"/>
    </location>
</feature>
<feature type="region of interest" description="Disordered" evidence="2">
    <location>
        <begin position="171"/>
        <end position="225"/>
    </location>
</feature>
<comment type="similarity">
    <text evidence="1">Belongs to the gemin-2 family.</text>
</comment>
<evidence type="ECO:0000313" key="3">
    <source>
        <dbReference type="EMBL" id="KAL1410191.1"/>
    </source>
</evidence>
<dbReference type="Pfam" id="PF04938">
    <property type="entry name" value="SIP1"/>
    <property type="match status" value="1"/>
</dbReference>
<dbReference type="Proteomes" id="UP001565368">
    <property type="component" value="Unassembled WGS sequence"/>
</dbReference>
<comment type="caution">
    <text evidence="3">The sequence shown here is derived from an EMBL/GenBank/DDBJ whole genome shotgun (WGS) entry which is preliminary data.</text>
</comment>
<organism evidence="3 4">
    <name type="scientific">Vanrija albida</name>
    <dbReference type="NCBI Taxonomy" id="181172"/>
    <lineage>
        <taxon>Eukaryota</taxon>
        <taxon>Fungi</taxon>
        <taxon>Dikarya</taxon>
        <taxon>Basidiomycota</taxon>
        <taxon>Agaricomycotina</taxon>
        <taxon>Tremellomycetes</taxon>
        <taxon>Trichosporonales</taxon>
        <taxon>Trichosporonaceae</taxon>
        <taxon>Vanrija</taxon>
    </lineage>
</organism>
<sequence length="481" mass="52692">MPRPGQQAYRAKRKFANDAAGSPSSSHNNAEEDEEGGGGAFGQALPIADLPDDFDGEVLDGATYLAVANREASKLPFYKRVAPPRGATEELPSAAAGPSTSARAPSKGRHPALPRESWEVTFAAHFTAYRASLQRRWPPSPKLPYPLSYPPIPKAAENTEWLGYINGYRQRGSKKWGDPDVSRWGGEGRRVDDLTAAGAGEGNGDEEEEAQNNATPSEEADVNGDTDEQMAVDDEEAFMNAPPPPVPTTPEYPDPNDPVELERIRPREPLVCIVQFLDTHTILSVIKHLTRWMTDFVSRLPADRGSLAASPLPARWARWAFALLAVLDAHLSRDEISILRDFARACAAVAAWRWRRALSHPGELPIIPVYMGFSPDEPVAQADKDEVAEKTAALTRGETGNEEDGPAEGWRLGARWKRIRDVRPRSETNPAPESAEAGHDEGAVDETLARAWIAAYAVVAGWAQWDLLDDFKRDFAKLARA</sequence>
<dbReference type="Gene3D" id="1.20.58.1070">
    <property type="match status" value="1"/>
</dbReference>
<feature type="region of interest" description="Disordered" evidence="2">
    <location>
        <begin position="1"/>
        <end position="48"/>
    </location>
</feature>
<feature type="compositionally biased region" description="Basic and acidic residues" evidence="2">
    <location>
        <begin position="175"/>
        <end position="193"/>
    </location>
</feature>
<name>A0ABR3Q6W8_9TREE</name>
<protein>
    <submittedName>
        <fullName evidence="3">Uncharacterized protein</fullName>
    </submittedName>
</protein>
<evidence type="ECO:0000256" key="1">
    <source>
        <dbReference type="ARBA" id="ARBA00025758"/>
    </source>
</evidence>
<dbReference type="PANTHER" id="PTHR12794:SF0">
    <property type="entry name" value="GEM-ASSOCIATED PROTEIN 2"/>
    <property type="match status" value="1"/>
</dbReference>
<dbReference type="GeneID" id="95985239"/>